<feature type="domain" description="GAE" evidence="11">
    <location>
        <begin position="523"/>
        <end position="643"/>
    </location>
</feature>
<evidence type="ECO:0000256" key="1">
    <source>
        <dbReference type="ARBA" id="ARBA00004150"/>
    </source>
</evidence>
<protein>
    <recommendedName>
        <fullName evidence="15">ADP-ribosylation factor-binding protein GGA1</fullName>
    </recommendedName>
</protein>
<dbReference type="InterPro" id="IPR008152">
    <property type="entry name" value="Clathrin_a/b/g-adaptin_app_Ig"/>
</dbReference>
<keyword evidence="9" id="KW-0472">Membrane</keyword>
<keyword evidence="7" id="KW-0653">Protein transport</keyword>
<evidence type="ECO:0000256" key="4">
    <source>
        <dbReference type="ARBA" id="ARBA00022448"/>
    </source>
</evidence>
<keyword evidence="14" id="KW-1185">Reference proteome</keyword>
<dbReference type="InterPro" id="IPR038425">
    <property type="entry name" value="GAT_sf"/>
</dbReference>
<keyword evidence="8" id="KW-0333">Golgi apparatus</keyword>
<dbReference type="SUPFAM" id="SSF49348">
    <property type="entry name" value="Clathrin adaptor appendage domain"/>
    <property type="match status" value="1"/>
</dbReference>
<reference evidence="13 14" key="1">
    <citation type="submission" date="2024-05" db="EMBL/GenBank/DDBJ databases">
        <title>Genetic variation in Jamaican populations of the coffee berry borer (Hypothenemus hampei).</title>
        <authorList>
            <person name="Errbii M."/>
            <person name="Myrie A."/>
        </authorList>
    </citation>
    <scope>NUCLEOTIDE SEQUENCE [LARGE SCALE GENOMIC DNA]</scope>
    <source>
        <strain evidence="13">JA-Hopewell-2020-01-JO</strain>
        <tissue evidence="13">Whole body</tissue>
    </source>
</reference>
<dbReference type="SUPFAM" id="SSF89009">
    <property type="entry name" value="GAT-like domain"/>
    <property type="match status" value="1"/>
</dbReference>
<dbReference type="SMART" id="SM00809">
    <property type="entry name" value="Alpha_adaptinC2"/>
    <property type="match status" value="1"/>
</dbReference>
<dbReference type="InterPro" id="IPR041198">
    <property type="entry name" value="GGA_N-GAT"/>
</dbReference>
<organism evidence="13 14">
    <name type="scientific">Hypothenemus hampei</name>
    <name type="common">Coffee berry borer</name>
    <dbReference type="NCBI Taxonomy" id="57062"/>
    <lineage>
        <taxon>Eukaryota</taxon>
        <taxon>Metazoa</taxon>
        <taxon>Ecdysozoa</taxon>
        <taxon>Arthropoda</taxon>
        <taxon>Hexapoda</taxon>
        <taxon>Insecta</taxon>
        <taxon>Pterygota</taxon>
        <taxon>Neoptera</taxon>
        <taxon>Endopterygota</taxon>
        <taxon>Coleoptera</taxon>
        <taxon>Polyphaga</taxon>
        <taxon>Cucujiformia</taxon>
        <taxon>Curculionidae</taxon>
        <taxon>Scolytinae</taxon>
        <taxon>Hypothenemus</taxon>
    </lineage>
</organism>
<dbReference type="AlphaFoldDB" id="A0ABD1E8R6"/>
<evidence type="ECO:0000256" key="2">
    <source>
        <dbReference type="ARBA" id="ARBA00004220"/>
    </source>
</evidence>
<dbReference type="Pfam" id="PF02883">
    <property type="entry name" value="Alpha_adaptinC2"/>
    <property type="match status" value="1"/>
</dbReference>
<evidence type="ECO:0000313" key="14">
    <source>
        <dbReference type="Proteomes" id="UP001566132"/>
    </source>
</evidence>
<dbReference type="PROSITE" id="PS50179">
    <property type="entry name" value="VHS"/>
    <property type="match status" value="1"/>
</dbReference>
<comment type="subcellular location">
    <subcellularLocation>
        <location evidence="2">Early endosome membrane</location>
        <topology evidence="2">Peripheral membrane protein</topology>
    </subcellularLocation>
    <subcellularLocation>
        <location evidence="1">Golgi apparatus</location>
        <location evidence="1">trans-Golgi network membrane</location>
        <topology evidence="1">Peripheral membrane protein</topology>
    </subcellularLocation>
</comment>
<sequence length="649" mass="72427">MSNVTQISLESLLLRATSLHSVDGDIAALNAFFALINKERDGPVLGARVIASRLPAGSEKEVLSTLNILDMGMSKCGTAFQNEVGKFRFLNEMIKLVSPKYLGSKTPLAVKQKILQLLYLWTLDYPKELKIKEAFDMLRKQGVIKEIPNPNIPQEALGINSDIKKRVTSNSIFQDEEKSNILKKLLQSKDPEDIQAANWLIKSMVKEDEKLADKKSKTLMKLDSVQNNIKLLIEMIECFKEGDTTKNELDLMKELHDNLLRFKENLKSMACMEENWPVGLLETVLKTMDEVTECSNKYTYIVLNGKFEKTTTKSHLASLLELDQQQVTPSGSTSLIQIDHLKSTVDDQSSLSSNYGSSNHTSNSISMDVLCDVFPGLSGEDVNILQPISVVTGNGIHKNNDDKNSKALEDLDVLSEHLLKENLPVSNRNEKIPMNLLTKINEVKLSQQQQEKIDYNCLLHPDDNSATSKKDDVLAQGDLDDCLVDITDEKNGKCENTNRENEVVHPVKLKDISIKLEDIKPSSTNPIRALEEKNGLSVLLHKAAQTPKPSVSVYVVTTISKNEMPLTNYLFQAVVPKGCKLRLLPPSSTELPSFNAFLPPSAITQIMLIGNEVNKDKIDLKFIVSYVMDEDTVTEMGEVPDLPLDFIAD</sequence>
<dbReference type="PROSITE" id="PS50180">
    <property type="entry name" value="GAE"/>
    <property type="match status" value="1"/>
</dbReference>
<evidence type="ECO:0000256" key="8">
    <source>
        <dbReference type="ARBA" id="ARBA00023034"/>
    </source>
</evidence>
<dbReference type="PANTHER" id="PTHR45905">
    <property type="entry name" value="GOLGI-LOCALIZED, GAMMA-ADAPTIN EAR CONTAINING, ARF BINDING PROTEIN"/>
    <property type="match status" value="1"/>
</dbReference>
<dbReference type="InterPro" id="IPR004152">
    <property type="entry name" value="GAT_dom"/>
</dbReference>
<dbReference type="SMART" id="SM00288">
    <property type="entry name" value="VHS"/>
    <property type="match status" value="1"/>
</dbReference>
<evidence type="ECO:0000259" key="10">
    <source>
        <dbReference type="PROSITE" id="PS50179"/>
    </source>
</evidence>
<comment type="caution">
    <text evidence="13">The sequence shown here is derived from an EMBL/GenBank/DDBJ whole genome shotgun (WGS) entry which is preliminary data.</text>
</comment>
<dbReference type="InterPro" id="IPR027422">
    <property type="entry name" value="GGA1-3"/>
</dbReference>
<feature type="domain" description="VHS" evidence="10">
    <location>
        <begin position="16"/>
        <end position="146"/>
    </location>
</feature>
<keyword evidence="4" id="KW-0813">Transport</keyword>
<evidence type="ECO:0000256" key="3">
    <source>
        <dbReference type="ARBA" id="ARBA00008099"/>
    </source>
</evidence>
<proteinExistence type="inferred from homology"/>
<accession>A0ABD1E8R6</accession>
<dbReference type="PROSITE" id="PS50909">
    <property type="entry name" value="GAT"/>
    <property type="match status" value="1"/>
</dbReference>
<dbReference type="GO" id="GO:0015031">
    <property type="term" value="P:protein transport"/>
    <property type="evidence" value="ECO:0007669"/>
    <property type="project" value="UniProtKB-KW"/>
</dbReference>
<dbReference type="Proteomes" id="UP001566132">
    <property type="component" value="Unassembled WGS sequence"/>
</dbReference>
<evidence type="ECO:0000256" key="5">
    <source>
        <dbReference type="ARBA" id="ARBA00022753"/>
    </source>
</evidence>
<evidence type="ECO:0000259" key="12">
    <source>
        <dbReference type="PROSITE" id="PS50909"/>
    </source>
</evidence>
<dbReference type="InterPro" id="IPR008153">
    <property type="entry name" value="GAE_dom"/>
</dbReference>
<dbReference type="GO" id="GO:0031901">
    <property type="term" value="C:early endosome membrane"/>
    <property type="evidence" value="ECO:0007669"/>
    <property type="project" value="UniProtKB-SubCell"/>
</dbReference>
<dbReference type="Pfam" id="PF00790">
    <property type="entry name" value="VHS"/>
    <property type="match status" value="1"/>
</dbReference>
<dbReference type="InterPro" id="IPR008942">
    <property type="entry name" value="ENTH_VHS"/>
</dbReference>
<dbReference type="Gene3D" id="1.20.58.160">
    <property type="match status" value="1"/>
</dbReference>
<comment type="similarity">
    <text evidence="3">Belongs to the GGA protein family.</text>
</comment>
<evidence type="ECO:0000256" key="9">
    <source>
        <dbReference type="ARBA" id="ARBA00023136"/>
    </source>
</evidence>
<keyword evidence="6" id="KW-0832">Ubl conjugation</keyword>
<evidence type="ECO:0000256" key="6">
    <source>
        <dbReference type="ARBA" id="ARBA00022843"/>
    </source>
</evidence>
<dbReference type="EMBL" id="JBDJPC010000009">
    <property type="protein sequence ID" value="KAL1490970.1"/>
    <property type="molecule type" value="Genomic_DNA"/>
</dbReference>
<keyword evidence="5" id="KW-0967">Endosome</keyword>
<evidence type="ECO:0008006" key="15">
    <source>
        <dbReference type="Google" id="ProtNLM"/>
    </source>
</evidence>
<gene>
    <name evidence="13" type="ORF">ABEB36_011637</name>
</gene>
<evidence type="ECO:0000313" key="13">
    <source>
        <dbReference type="EMBL" id="KAL1490970.1"/>
    </source>
</evidence>
<dbReference type="Gene3D" id="2.60.40.1230">
    <property type="match status" value="1"/>
</dbReference>
<feature type="domain" description="GAT" evidence="12">
    <location>
        <begin position="175"/>
        <end position="303"/>
    </location>
</feature>
<dbReference type="Pfam" id="PF18308">
    <property type="entry name" value="GGA_N-GAT"/>
    <property type="match status" value="1"/>
</dbReference>
<evidence type="ECO:0000256" key="7">
    <source>
        <dbReference type="ARBA" id="ARBA00022927"/>
    </source>
</evidence>
<name>A0ABD1E8R6_HYPHA</name>
<dbReference type="GO" id="GO:0005794">
    <property type="term" value="C:Golgi apparatus"/>
    <property type="evidence" value="ECO:0007669"/>
    <property type="project" value="UniProtKB-SubCell"/>
</dbReference>
<dbReference type="PANTHER" id="PTHR45905:SF1">
    <property type="entry name" value="GOLGI-LOCALIZED, GAMMA-ADAPTIN EAR CONTAINING, ARF BINDING PROTEIN"/>
    <property type="match status" value="1"/>
</dbReference>
<dbReference type="SUPFAM" id="SSF48464">
    <property type="entry name" value="ENTH/VHS domain"/>
    <property type="match status" value="1"/>
</dbReference>
<dbReference type="Gene3D" id="1.25.40.90">
    <property type="match status" value="1"/>
</dbReference>
<dbReference type="InterPro" id="IPR013041">
    <property type="entry name" value="Clathrin_app_Ig-like_sf"/>
</dbReference>
<dbReference type="Gene3D" id="1.20.5.170">
    <property type="match status" value="1"/>
</dbReference>
<dbReference type="InterPro" id="IPR002014">
    <property type="entry name" value="VHS_dom"/>
</dbReference>
<evidence type="ECO:0000259" key="11">
    <source>
        <dbReference type="PROSITE" id="PS50180"/>
    </source>
</evidence>
<dbReference type="CDD" id="cd03567">
    <property type="entry name" value="VHS_GGA_metazoan"/>
    <property type="match status" value="1"/>
</dbReference>